<keyword evidence="2" id="KW-1185">Reference proteome</keyword>
<evidence type="ECO:0000313" key="1">
    <source>
        <dbReference type="EMBL" id="KAF4236549.1"/>
    </source>
</evidence>
<organism evidence="1 2">
    <name type="scientific">Aspergillus fumigatiaffinis</name>
    <dbReference type="NCBI Taxonomy" id="340414"/>
    <lineage>
        <taxon>Eukaryota</taxon>
        <taxon>Fungi</taxon>
        <taxon>Dikarya</taxon>
        <taxon>Ascomycota</taxon>
        <taxon>Pezizomycotina</taxon>
        <taxon>Eurotiomycetes</taxon>
        <taxon>Eurotiomycetidae</taxon>
        <taxon>Eurotiales</taxon>
        <taxon>Aspergillaceae</taxon>
        <taxon>Aspergillus</taxon>
        <taxon>Aspergillus subgen. Fumigati</taxon>
    </lineage>
</organism>
<comment type="caution">
    <text evidence="1">The sequence shown here is derived from an EMBL/GenBank/DDBJ whole genome shotgun (WGS) entry which is preliminary data.</text>
</comment>
<name>A0A8H4H5W6_9EURO</name>
<sequence>MQDSSHQAQCLGTWKFDYHFTWSFYHNDRYAGVGGRSYGGNGGITATHTLDKTLALCTFDDQYKLHIDCPISASDWSVDFVGDDKNWWEQFCGGTKTIPDWVKDRSVQMPRFTLHHGILVVSHIWAAQANSMIQDLINTTAFCWFTRSIGLCMVVAIGGTMFQNMSARYLEDKHLPTDIATTAETYAATLRSMPANDEKTILIVEAFSQKLPNTGTDTCGNRRYRMDSEFRCAVVCGKE</sequence>
<reference evidence="1" key="1">
    <citation type="journal article" date="2020" name="bioRxiv">
        <title>Genomic and phenotypic heterogeneity of clinical isolates of the human pathogens Aspergillus fumigatus, Aspergillus lentulus and Aspergillus fumigatiaffinis.</title>
        <authorList>
            <person name="dos Santos R.A.C."/>
            <person name="Steenwyk J.L."/>
            <person name="Rivero-Menendez O."/>
            <person name="Mead M.E."/>
            <person name="Silva L.P."/>
            <person name="Bastos R.W."/>
            <person name="Alastruey-Izquierdo A."/>
            <person name="Goldman G.H."/>
            <person name="Rokas A."/>
        </authorList>
    </citation>
    <scope>NUCLEOTIDE SEQUENCE</scope>
    <source>
        <strain evidence="1">CNM-CM6805</strain>
    </source>
</reference>
<dbReference type="Proteomes" id="UP000653565">
    <property type="component" value="Unassembled WGS sequence"/>
</dbReference>
<evidence type="ECO:0000313" key="2">
    <source>
        <dbReference type="Proteomes" id="UP000653565"/>
    </source>
</evidence>
<proteinExistence type="predicted"/>
<dbReference type="AlphaFoldDB" id="A0A8H4H5W6"/>
<protein>
    <submittedName>
        <fullName evidence="1">Uncharacterized protein</fullName>
    </submittedName>
</protein>
<reference evidence="1" key="2">
    <citation type="submission" date="2020-04" db="EMBL/GenBank/DDBJ databases">
        <authorList>
            <person name="Santos R.A.C."/>
            <person name="Steenwyk J.L."/>
            <person name="Rivero-Menendez O."/>
            <person name="Mead M.E."/>
            <person name="Silva L.P."/>
            <person name="Bastos R.W."/>
            <person name="Alastruey-Izquierdo A."/>
            <person name="Goldman G.H."/>
            <person name="Rokas A."/>
        </authorList>
    </citation>
    <scope>NUCLEOTIDE SEQUENCE</scope>
    <source>
        <strain evidence="1">CNM-CM6805</strain>
    </source>
</reference>
<dbReference type="EMBL" id="JAAAPX010000051">
    <property type="protein sequence ID" value="KAF4236549.1"/>
    <property type="molecule type" value="Genomic_DNA"/>
</dbReference>
<gene>
    <name evidence="1" type="ORF">CNMCM6805_007477</name>
</gene>
<accession>A0A8H4H5W6</accession>